<evidence type="ECO:0000313" key="2">
    <source>
        <dbReference type="Proteomes" id="UP000483820"/>
    </source>
</evidence>
<dbReference type="GeneID" id="9824720"/>
<organism evidence="1 2">
    <name type="scientific">Caenorhabditis remanei</name>
    <name type="common">Caenorhabditis vulgaris</name>
    <dbReference type="NCBI Taxonomy" id="31234"/>
    <lineage>
        <taxon>Eukaryota</taxon>
        <taxon>Metazoa</taxon>
        <taxon>Ecdysozoa</taxon>
        <taxon>Nematoda</taxon>
        <taxon>Chromadorea</taxon>
        <taxon>Rhabditida</taxon>
        <taxon>Rhabditina</taxon>
        <taxon>Rhabditomorpha</taxon>
        <taxon>Rhabditoidea</taxon>
        <taxon>Rhabditidae</taxon>
        <taxon>Peloderinae</taxon>
        <taxon>Caenorhabditis</taxon>
    </lineage>
</organism>
<dbReference type="EMBL" id="WUAV01000006">
    <property type="protein sequence ID" value="KAF1747601.1"/>
    <property type="molecule type" value="Genomic_DNA"/>
</dbReference>
<dbReference type="RefSeq" id="XP_003118418.2">
    <property type="nucleotide sequence ID" value="XM_003118370.2"/>
</dbReference>
<dbReference type="AlphaFoldDB" id="A0A6A5FYT0"/>
<accession>A0A6A5FYT0</accession>
<sequence>MESDTEDDNQKICNLLQARHTLKIGEELEKAVATLPKILRKDEKKIYLSASDLDYSVAYEQVTRKGETYNEHPESVSEFVSKPVVFNKQIEDRDLADLKDRCNTRQFVEAVKLLPEFNFSTDETWDQIQRKKKSSSPCFECGVSSCFRLQQRWQGRVLHGCYPNIPLLKFQHDSTDKIPSCFYVNNENPLADKFADARKVIKEIERH</sequence>
<gene>
    <name evidence="1" type="ORF">GCK72_024066</name>
</gene>
<proteinExistence type="predicted"/>
<comment type="caution">
    <text evidence="1">The sequence shown here is derived from an EMBL/GenBank/DDBJ whole genome shotgun (WGS) entry which is preliminary data.</text>
</comment>
<dbReference type="KEGG" id="crq:GCK72_024066"/>
<dbReference type="Proteomes" id="UP000483820">
    <property type="component" value="Chromosome X"/>
</dbReference>
<dbReference type="CTD" id="9824720"/>
<name>A0A6A5FYT0_CAERE</name>
<protein>
    <submittedName>
        <fullName evidence="1">Uncharacterized protein</fullName>
    </submittedName>
</protein>
<reference evidence="1 2" key="1">
    <citation type="submission" date="2019-12" db="EMBL/GenBank/DDBJ databases">
        <title>Chromosome-level assembly of the Caenorhabditis remanei genome.</title>
        <authorList>
            <person name="Teterina A.A."/>
            <person name="Willis J.H."/>
            <person name="Phillips P.C."/>
        </authorList>
    </citation>
    <scope>NUCLEOTIDE SEQUENCE [LARGE SCALE GENOMIC DNA]</scope>
    <source>
        <strain evidence="1 2">PX506</strain>
        <tissue evidence="1">Whole organism</tissue>
    </source>
</reference>
<evidence type="ECO:0000313" key="1">
    <source>
        <dbReference type="EMBL" id="KAF1747601.1"/>
    </source>
</evidence>